<feature type="compositionally biased region" description="Basic residues" evidence="1">
    <location>
        <begin position="20"/>
        <end position="37"/>
    </location>
</feature>
<dbReference type="CDD" id="cd06222">
    <property type="entry name" value="RNase_H_like"/>
    <property type="match status" value="1"/>
</dbReference>
<dbReference type="EMBL" id="JAUESC010000384">
    <property type="protein sequence ID" value="KAK0582237.1"/>
    <property type="molecule type" value="Genomic_DNA"/>
</dbReference>
<gene>
    <name evidence="3" type="ORF">LWI29_023240</name>
</gene>
<dbReference type="GO" id="GO:0004523">
    <property type="term" value="F:RNA-DNA hybrid ribonuclease activity"/>
    <property type="evidence" value="ECO:0007669"/>
    <property type="project" value="InterPro"/>
</dbReference>
<dbReference type="SUPFAM" id="SSF53098">
    <property type="entry name" value="Ribonuclease H-like"/>
    <property type="match status" value="1"/>
</dbReference>
<dbReference type="Pfam" id="PF13456">
    <property type="entry name" value="RVT_3"/>
    <property type="match status" value="1"/>
</dbReference>
<dbReference type="Proteomes" id="UP001168877">
    <property type="component" value="Unassembled WGS sequence"/>
</dbReference>
<sequence length="186" mass="21595">MVRRRRQRRGGEEEGDSEKKKKKKKMIVRRRRRRRRRREEEEEEDDDERRRQIDIERNLVAHGDSKQDYFEVVHRCKRFLADYHNDEGRRVTANLVVNQNRNSGFVLASCSLSMAGCFDANLAEIMAIYRGLVFSSECGLKPCVLESDAAVAVNWINEGSHRDSANGNIFIVSSYISIFGTELPTI</sequence>
<dbReference type="AlphaFoldDB" id="A0AA39VJ42"/>
<evidence type="ECO:0000313" key="3">
    <source>
        <dbReference type="EMBL" id="KAK0582237.1"/>
    </source>
</evidence>
<dbReference type="InterPro" id="IPR002156">
    <property type="entry name" value="RNaseH_domain"/>
</dbReference>
<reference evidence="3" key="1">
    <citation type="journal article" date="2022" name="Plant J.">
        <title>Strategies of tolerance reflected in two North American maple genomes.</title>
        <authorList>
            <person name="McEvoy S.L."/>
            <person name="Sezen U.U."/>
            <person name="Trouern-Trend A."/>
            <person name="McMahon S.M."/>
            <person name="Schaberg P.G."/>
            <person name="Yang J."/>
            <person name="Wegrzyn J.L."/>
            <person name="Swenson N.G."/>
        </authorList>
    </citation>
    <scope>NUCLEOTIDE SEQUENCE</scope>
    <source>
        <strain evidence="3">NS2018</strain>
    </source>
</reference>
<accession>A0AA39VJ42</accession>
<dbReference type="InterPro" id="IPR012337">
    <property type="entry name" value="RNaseH-like_sf"/>
</dbReference>
<organism evidence="3 4">
    <name type="scientific">Acer saccharum</name>
    <name type="common">Sugar maple</name>
    <dbReference type="NCBI Taxonomy" id="4024"/>
    <lineage>
        <taxon>Eukaryota</taxon>
        <taxon>Viridiplantae</taxon>
        <taxon>Streptophyta</taxon>
        <taxon>Embryophyta</taxon>
        <taxon>Tracheophyta</taxon>
        <taxon>Spermatophyta</taxon>
        <taxon>Magnoliopsida</taxon>
        <taxon>eudicotyledons</taxon>
        <taxon>Gunneridae</taxon>
        <taxon>Pentapetalae</taxon>
        <taxon>rosids</taxon>
        <taxon>malvids</taxon>
        <taxon>Sapindales</taxon>
        <taxon>Sapindaceae</taxon>
        <taxon>Hippocastanoideae</taxon>
        <taxon>Acereae</taxon>
        <taxon>Acer</taxon>
    </lineage>
</organism>
<feature type="region of interest" description="Disordered" evidence="1">
    <location>
        <begin position="1"/>
        <end position="48"/>
    </location>
</feature>
<evidence type="ECO:0000256" key="1">
    <source>
        <dbReference type="SAM" id="MobiDB-lite"/>
    </source>
</evidence>
<comment type="caution">
    <text evidence="3">The sequence shown here is derived from an EMBL/GenBank/DDBJ whole genome shotgun (WGS) entry which is preliminary data.</text>
</comment>
<reference evidence="3" key="2">
    <citation type="submission" date="2023-06" db="EMBL/GenBank/DDBJ databases">
        <authorList>
            <person name="Swenson N.G."/>
            <person name="Wegrzyn J.L."/>
            <person name="Mcevoy S.L."/>
        </authorList>
    </citation>
    <scope>NUCLEOTIDE SEQUENCE</scope>
    <source>
        <strain evidence="3">NS2018</strain>
        <tissue evidence="3">Leaf</tissue>
    </source>
</reference>
<dbReference type="InterPro" id="IPR044730">
    <property type="entry name" value="RNase_H-like_dom_plant"/>
</dbReference>
<protein>
    <recommendedName>
        <fullName evidence="2">RNase H type-1 domain-containing protein</fullName>
    </recommendedName>
</protein>
<evidence type="ECO:0000313" key="4">
    <source>
        <dbReference type="Proteomes" id="UP001168877"/>
    </source>
</evidence>
<proteinExistence type="predicted"/>
<keyword evidence="4" id="KW-1185">Reference proteome</keyword>
<dbReference type="GO" id="GO:0003676">
    <property type="term" value="F:nucleic acid binding"/>
    <property type="evidence" value="ECO:0007669"/>
    <property type="project" value="InterPro"/>
</dbReference>
<feature type="domain" description="RNase H type-1" evidence="2">
    <location>
        <begin position="100"/>
        <end position="163"/>
    </location>
</feature>
<evidence type="ECO:0000259" key="2">
    <source>
        <dbReference type="Pfam" id="PF13456"/>
    </source>
</evidence>
<name>A0AA39VJ42_ACESA</name>